<evidence type="ECO:0000256" key="6">
    <source>
        <dbReference type="ARBA" id="ARBA00022741"/>
    </source>
</evidence>
<dbReference type="GO" id="GO:0012505">
    <property type="term" value="C:endomembrane system"/>
    <property type="evidence" value="ECO:0007669"/>
    <property type="project" value="UniProtKB-SubCell"/>
</dbReference>
<dbReference type="EC" id="7.2.2.10" evidence="15"/>
<dbReference type="AlphaFoldDB" id="A0AAF0DV59"/>
<evidence type="ECO:0000313" key="19">
    <source>
        <dbReference type="Proteomes" id="UP001216638"/>
    </source>
</evidence>
<gene>
    <name evidence="18" type="primary">PMR1</name>
    <name evidence="18" type="ORF">MBRA1_002572</name>
</gene>
<proteinExistence type="inferred from homology"/>
<keyword evidence="10 15" id="KW-1133">Transmembrane helix</keyword>
<keyword evidence="12 15" id="KW-0472">Membrane</keyword>
<organism evidence="18 19">
    <name type="scientific">Malassezia brasiliensis</name>
    <dbReference type="NCBI Taxonomy" id="1821822"/>
    <lineage>
        <taxon>Eukaryota</taxon>
        <taxon>Fungi</taxon>
        <taxon>Dikarya</taxon>
        <taxon>Basidiomycota</taxon>
        <taxon>Ustilaginomycotina</taxon>
        <taxon>Malasseziomycetes</taxon>
        <taxon>Malasseziales</taxon>
        <taxon>Malasseziaceae</taxon>
        <taxon>Malassezia</taxon>
    </lineage>
</organism>
<keyword evidence="6 15" id="KW-0547">Nucleotide-binding</keyword>
<feature type="transmembrane region" description="Helical" evidence="15">
    <location>
        <begin position="813"/>
        <end position="831"/>
    </location>
</feature>
<dbReference type="Gene3D" id="3.40.1110.10">
    <property type="entry name" value="Calcium-transporting ATPase, cytoplasmic domain N"/>
    <property type="match status" value="1"/>
</dbReference>
<dbReference type="SFLD" id="SFLDF00027">
    <property type="entry name" value="p-type_atpase"/>
    <property type="match status" value="1"/>
</dbReference>
<comment type="catalytic activity">
    <reaction evidence="14 15">
        <text>Ca(2+)(in) + ATP + H2O = Ca(2+)(out) + ADP + phosphate + H(+)</text>
        <dbReference type="Rhea" id="RHEA:18105"/>
        <dbReference type="ChEBI" id="CHEBI:15377"/>
        <dbReference type="ChEBI" id="CHEBI:15378"/>
        <dbReference type="ChEBI" id="CHEBI:29108"/>
        <dbReference type="ChEBI" id="CHEBI:30616"/>
        <dbReference type="ChEBI" id="CHEBI:43474"/>
        <dbReference type="ChEBI" id="CHEBI:456216"/>
        <dbReference type="EC" id="7.2.2.10"/>
    </reaction>
</comment>
<dbReference type="NCBIfam" id="TIGR01522">
    <property type="entry name" value="ATPase-IIA2_Ca"/>
    <property type="match status" value="1"/>
</dbReference>
<reference evidence="18" key="1">
    <citation type="submission" date="2023-03" db="EMBL/GenBank/DDBJ databases">
        <title>Mating type loci evolution in Malassezia.</title>
        <authorList>
            <person name="Coelho M.A."/>
        </authorList>
    </citation>
    <scope>NUCLEOTIDE SEQUENCE</scope>
    <source>
        <strain evidence="18">CBS 14135</strain>
    </source>
</reference>
<dbReference type="SMART" id="SM00831">
    <property type="entry name" value="Cation_ATPase_N"/>
    <property type="match status" value="1"/>
</dbReference>
<evidence type="ECO:0000256" key="4">
    <source>
        <dbReference type="ARBA" id="ARBA00022568"/>
    </source>
</evidence>
<dbReference type="Gene3D" id="2.70.150.10">
    <property type="entry name" value="Calcium-transporting ATPase, cytoplasmic transduction domain A"/>
    <property type="match status" value="1"/>
</dbReference>
<dbReference type="InterPro" id="IPR008250">
    <property type="entry name" value="ATPase_P-typ_transduc_dom_A_sf"/>
</dbReference>
<evidence type="ECO:0000259" key="17">
    <source>
        <dbReference type="SMART" id="SM00831"/>
    </source>
</evidence>
<dbReference type="SUPFAM" id="SSF81665">
    <property type="entry name" value="Calcium ATPase, transmembrane domain M"/>
    <property type="match status" value="1"/>
</dbReference>
<dbReference type="Gene3D" id="1.20.1110.10">
    <property type="entry name" value="Calcium-transporting ATPase, transmembrane domain"/>
    <property type="match status" value="1"/>
</dbReference>
<dbReference type="InterPro" id="IPR004014">
    <property type="entry name" value="ATPase_P-typ_cation-transptr_N"/>
</dbReference>
<dbReference type="SUPFAM" id="SSF56784">
    <property type="entry name" value="HAD-like"/>
    <property type="match status" value="1"/>
</dbReference>
<comment type="caution">
    <text evidence="15">Lacks conserved residue(s) required for the propagation of feature annotation.</text>
</comment>
<name>A0AAF0DV59_9BASI</name>
<keyword evidence="3" id="KW-0597">Phosphoprotein</keyword>
<dbReference type="Proteomes" id="UP001216638">
    <property type="component" value="Chromosome 3"/>
</dbReference>
<dbReference type="InterPro" id="IPR059000">
    <property type="entry name" value="ATPase_P-type_domA"/>
</dbReference>
<evidence type="ECO:0000256" key="13">
    <source>
        <dbReference type="ARBA" id="ARBA00038148"/>
    </source>
</evidence>
<feature type="transmembrane region" description="Helical" evidence="15">
    <location>
        <begin position="783"/>
        <end position="801"/>
    </location>
</feature>
<evidence type="ECO:0000256" key="10">
    <source>
        <dbReference type="ARBA" id="ARBA00022989"/>
    </source>
</evidence>
<keyword evidence="8 15" id="KW-0067">ATP-binding</keyword>
<dbReference type="SFLD" id="SFLDG00002">
    <property type="entry name" value="C1.7:_P-type_atpase_like"/>
    <property type="match status" value="1"/>
</dbReference>
<evidence type="ECO:0000256" key="7">
    <source>
        <dbReference type="ARBA" id="ARBA00022837"/>
    </source>
</evidence>
<sequence>MGARSYVDSDAPYRSSERTSQKASVRFMRMSVDETLEALDTPSLERGLSDAQAAEARKEYGRNELAGKEKPPMYTRWLGQLREPLNLLLLGSAAVSVMVGQVDDAVTITVALLIVITVGIVQEYRSEKSLEALSHLVPPKCHVLRDGESRKVFAADLVPGDVVSFSSGDRVPADVRIAQASSLEIDESTLTGEVHPMRKTSKAIPPHDDAQGDDVAINERENIAFMGTLVQHGSAKGVVVATGARTEFGSIFDMVDQVGERQTPMQRSMAELAQRLSVLSLCVIAVIMLIGTLQQQPLLEMFTIAVSLAVAAIPEGLPIVVTVTLALGALRMSHQNAILKSLPSVETLGCVSVICSDKTGTLTANEMRVVKTYTVPDGVQDVPEAADSEASLPRALARCLEVGMLCNNTETGRDGQLIGQSTEVAMLRVLPKFGLHDRRGEWVREHETPFRSDTKMMDVTGHYRSDAQGSPQVLLKGAPEVVLRQCTLYHTATEPQKLGEDVRQQIRDAISELANSGLRVLAMASAPAPAPHQRPTLAFCGLQAMHDPPRPGVAEAVQKLHRGRVHVAMITGDSEVTAGAIAQQLGLVASSGRVDVLTGPQIEKLSDRQLRERVRSVTVFARTAPEHKLRIVSAFQSHNEVVGMTGDGVNDAPALKLADVGIAMGKGGTDVTKEAADMILVDDNFATILAAVREGKSIFYNIQNFVTFQLSTSAAALVLIATSTLLRLRFPLNPMQILFINILMDGPPSQSLGVDPANESVMRRPPRPKDAPVVTRRLLHRTVFSAAIITLVTFFVFLFARPPGDVEGDKRDATMTFTCFVFLDLVSVVQNRGPLTGITQNHMLLWTVGASFAAQMLIVYFPLLQDVFLTQALAFNDLFFLLVLAAGAFGLHEARRVYERAEIAQEDQNNQSMQHIA</sequence>
<keyword evidence="9" id="KW-1278">Translocase</keyword>
<evidence type="ECO:0000256" key="5">
    <source>
        <dbReference type="ARBA" id="ARBA00022692"/>
    </source>
</evidence>
<accession>A0AAF0DV59</accession>
<evidence type="ECO:0000256" key="11">
    <source>
        <dbReference type="ARBA" id="ARBA00023065"/>
    </source>
</evidence>
<comment type="similarity">
    <text evidence="13 15">Belongs to the cation transport ATPase (P-type) (TC 3.A.3) family.</text>
</comment>
<dbReference type="InterPro" id="IPR023298">
    <property type="entry name" value="ATPase_P-typ_TM_dom_sf"/>
</dbReference>
<dbReference type="GO" id="GO:0005388">
    <property type="term" value="F:P-type calcium transporter activity"/>
    <property type="evidence" value="ECO:0007669"/>
    <property type="project" value="UniProtKB-EC"/>
</dbReference>
<dbReference type="FunFam" id="2.70.150.10:FF:000008">
    <property type="entry name" value="Calcium-transporting ATPase"/>
    <property type="match status" value="1"/>
</dbReference>
<dbReference type="Gene3D" id="3.40.50.1000">
    <property type="entry name" value="HAD superfamily/HAD-like"/>
    <property type="match status" value="1"/>
</dbReference>
<dbReference type="InterPro" id="IPR006413">
    <property type="entry name" value="P-type_ATPase_IIA_PMR1"/>
</dbReference>
<dbReference type="PRINTS" id="PR00120">
    <property type="entry name" value="HATPASE"/>
</dbReference>
<dbReference type="Pfam" id="PF00689">
    <property type="entry name" value="Cation_ATPase_C"/>
    <property type="match status" value="1"/>
</dbReference>
<feature type="region of interest" description="Disordered" evidence="16">
    <location>
        <begin position="1"/>
        <end position="21"/>
    </location>
</feature>
<dbReference type="FunFam" id="3.40.50.1000:FF:000001">
    <property type="entry name" value="Phospholipid-transporting ATPase IC"/>
    <property type="match status" value="1"/>
</dbReference>
<dbReference type="SUPFAM" id="SSF81660">
    <property type="entry name" value="Metal cation-transporting ATPase, ATP-binding domain N"/>
    <property type="match status" value="1"/>
</dbReference>
<dbReference type="Pfam" id="PF00690">
    <property type="entry name" value="Cation_ATPase_N"/>
    <property type="match status" value="1"/>
</dbReference>
<keyword evidence="11 15" id="KW-0406">Ion transport</keyword>
<dbReference type="PROSITE" id="PS00154">
    <property type="entry name" value="ATPASE_E1_E2"/>
    <property type="match status" value="1"/>
</dbReference>
<feature type="transmembrane region" description="Helical" evidence="15">
    <location>
        <begin position="843"/>
        <end position="863"/>
    </location>
</feature>
<dbReference type="Pfam" id="PF00122">
    <property type="entry name" value="E1-E2_ATPase"/>
    <property type="match status" value="1"/>
</dbReference>
<evidence type="ECO:0000256" key="15">
    <source>
        <dbReference type="RuleBase" id="RU361146"/>
    </source>
</evidence>
<dbReference type="GO" id="GO:0005524">
    <property type="term" value="F:ATP binding"/>
    <property type="evidence" value="ECO:0007669"/>
    <property type="project" value="UniProtKB-KW"/>
</dbReference>
<feature type="transmembrane region" description="Helical" evidence="15">
    <location>
        <begin position="301"/>
        <end position="330"/>
    </location>
</feature>
<evidence type="ECO:0000256" key="2">
    <source>
        <dbReference type="ARBA" id="ARBA00022448"/>
    </source>
</evidence>
<evidence type="ECO:0000256" key="3">
    <source>
        <dbReference type="ARBA" id="ARBA00022553"/>
    </source>
</evidence>
<keyword evidence="4 15" id="KW-0109">Calcium transport</keyword>
<dbReference type="NCBIfam" id="TIGR01494">
    <property type="entry name" value="ATPase_P-type"/>
    <property type="match status" value="2"/>
</dbReference>
<dbReference type="InterPro" id="IPR006068">
    <property type="entry name" value="ATPase_P-typ_cation-transptr_C"/>
</dbReference>
<feature type="transmembrane region" description="Helical" evidence="15">
    <location>
        <begin position="869"/>
        <end position="891"/>
    </location>
</feature>
<keyword evidence="2 15" id="KW-0813">Transport</keyword>
<dbReference type="PANTHER" id="PTHR42861">
    <property type="entry name" value="CALCIUM-TRANSPORTING ATPASE"/>
    <property type="match status" value="1"/>
</dbReference>
<keyword evidence="5 15" id="KW-0812">Transmembrane</keyword>
<dbReference type="InterPro" id="IPR044492">
    <property type="entry name" value="P_typ_ATPase_HD_dom"/>
</dbReference>
<dbReference type="InterPro" id="IPR036412">
    <property type="entry name" value="HAD-like_sf"/>
</dbReference>
<dbReference type="EMBL" id="CP119953">
    <property type="protein sequence ID" value="WFC95917.1"/>
    <property type="molecule type" value="Genomic_DNA"/>
</dbReference>
<dbReference type="PRINTS" id="PR00119">
    <property type="entry name" value="CATATPASE"/>
</dbReference>
<dbReference type="GO" id="GO:0005384">
    <property type="term" value="F:manganese ion transmembrane transporter activity"/>
    <property type="evidence" value="ECO:0007669"/>
    <property type="project" value="UniProtKB-ARBA"/>
</dbReference>
<dbReference type="SUPFAM" id="SSF81653">
    <property type="entry name" value="Calcium ATPase, transduction domain A"/>
    <property type="match status" value="1"/>
</dbReference>
<evidence type="ECO:0000256" key="9">
    <source>
        <dbReference type="ARBA" id="ARBA00022967"/>
    </source>
</evidence>
<dbReference type="GO" id="GO:0016887">
    <property type="term" value="F:ATP hydrolysis activity"/>
    <property type="evidence" value="ECO:0007669"/>
    <property type="project" value="InterPro"/>
</dbReference>
<evidence type="ECO:0000256" key="16">
    <source>
        <dbReference type="SAM" id="MobiDB-lite"/>
    </source>
</evidence>
<evidence type="ECO:0000256" key="12">
    <source>
        <dbReference type="ARBA" id="ARBA00023136"/>
    </source>
</evidence>
<dbReference type="InterPro" id="IPR018303">
    <property type="entry name" value="ATPase_P-typ_P_site"/>
</dbReference>
<evidence type="ECO:0000256" key="8">
    <source>
        <dbReference type="ARBA" id="ARBA00022840"/>
    </source>
</evidence>
<protein>
    <recommendedName>
        <fullName evidence="15">Calcium-transporting ATPase</fullName>
        <ecNumber evidence="15">7.2.2.10</ecNumber>
    </recommendedName>
</protein>
<dbReference type="GO" id="GO:0005737">
    <property type="term" value="C:cytoplasm"/>
    <property type="evidence" value="ECO:0007669"/>
    <property type="project" value="UniProtKB-ARBA"/>
</dbReference>
<dbReference type="SFLD" id="SFLDS00003">
    <property type="entry name" value="Haloacid_Dehalogenase"/>
    <property type="match status" value="1"/>
</dbReference>
<dbReference type="Pfam" id="PF13246">
    <property type="entry name" value="Cation_ATPase"/>
    <property type="match status" value="1"/>
</dbReference>
<dbReference type="InterPro" id="IPR023299">
    <property type="entry name" value="ATPase_P-typ_cyto_dom_N"/>
</dbReference>
<dbReference type="InterPro" id="IPR023214">
    <property type="entry name" value="HAD_sf"/>
</dbReference>
<dbReference type="GO" id="GO:0031090">
    <property type="term" value="C:organelle membrane"/>
    <property type="evidence" value="ECO:0007669"/>
    <property type="project" value="UniProtKB-ARBA"/>
</dbReference>
<feature type="domain" description="Cation-transporting P-type ATPase N-terminal" evidence="17">
    <location>
        <begin position="26"/>
        <end position="101"/>
    </location>
</feature>
<feature type="transmembrane region" description="Helical" evidence="15">
    <location>
        <begin position="276"/>
        <end position="295"/>
    </location>
</feature>
<dbReference type="InterPro" id="IPR001757">
    <property type="entry name" value="P_typ_ATPase"/>
</dbReference>
<dbReference type="FunFam" id="3.40.50.1000:FF:000028">
    <property type="entry name" value="Calcium-transporting P-type ATPase, putative"/>
    <property type="match status" value="1"/>
</dbReference>
<evidence type="ECO:0000313" key="18">
    <source>
        <dbReference type="EMBL" id="WFC95917.1"/>
    </source>
</evidence>
<evidence type="ECO:0000256" key="14">
    <source>
        <dbReference type="ARBA" id="ARBA00048694"/>
    </source>
</evidence>
<keyword evidence="7 15" id="KW-0106">Calcium</keyword>
<comment type="function">
    <text evidence="15">Catalyzes the hydrolysis of ATP coupled with the transport of calcium.</text>
</comment>
<evidence type="ECO:0000256" key="1">
    <source>
        <dbReference type="ARBA" id="ARBA00004127"/>
    </source>
</evidence>
<comment type="subcellular location">
    <subcellularLocation>
        <location evidence="1">Endomembrane system</location>
        <topology evidence="1">Multi-pass membrane protein</topology>
    </subcellularLocation>
    <subcellularLocation>
        <location evidence="15">Membrane</location>
        <topology evidence="15">Multi-pass membrane protein</topology>
    </subcellularLocation>
</comment>
<keyword evidence="19" id="KW-1185">Reference proteome</keyword>